<keyword evidence="6" id="KW-1185">Reference proteome</keyword>
<comment type="caution">
    <text evidence="5">The sequence shown here is derived from an EMBL/GenBank/DDBJ whole genome shotgun (WGS) entry which is preliminary data.</text>
</comment>
<dbReference type="AlphaFoldDB" id="A0AAV1RB92"/>
<dbReference type="SUPFAM" id="SSF51197">
    <property type="entry name" value="Clavaminate synthase-like"/>
    <property type="match status" value="1"/>
</dbReference>
<dbReference type="Pfam" id="PF14226">
    <property type="entry name" value="DIOX_N"/>
    <property type="match status" value="1"/>
</dbReference>
<dbReference type="PANTHER" id="PTHR10209">
    <property type="entry name" value="OXIDOREDUCTASE, 2OG-FE II OXYGENASE FAMILY PROTEIN"/>
    <property type="match status" value="1"/>
</dbReference>
<protein>
    <recommendedName>
        <fullName evidence="4">Non-haem dioxygenase N-terminal domain-containing protein</fullName>
    </recommendedName>
</protein>
<dbReference type="Gene3D" id="2.60.120.330">
    <property type="entry name" value="B-lactam Antibiotic, Isopenicillin N Synthase, Chain"/>
    <property type="match status" value="1"/>
</dbReference>
<evidence type="ECO:0000313" key="5">
    <source>
        <dbReference type="EMBL" id="CAK7329799.1"/>
    </source>
</evidence>
<dbReference type="InterPro" id="IPR026992">
    <property type="entry name" value="DIOX_N"/>
</dbReference>
<name>A0AAV1RB92_9ROSI</name>
<sequence length="154" mass="17524">MGEVDPAFIQATEHRPELDQIIKAEEIPLIDLSIISSPSTNVDPSGLVKEIGNACKNWGFFQVINHGVPLYKRQKLENVSRNFFGQSIEEKMKVRRDENRVWVIMTLSIPRMLGTGKIYLISLWRLLLLCLLHVNMMTRRLSSGLISGLGIHLK</sequence>
<gene>
    <name evidence="5" type="ORF">DCAF_LOCUS7558</name>
</gene>
<organism evidence="5 6">
    <name type="scientific">Dovyalis caffra</name>
    <dbReference type="NCBI Taxonomy" id="77055"/>
    <lineage>
        <taxon>Eukaryota</taxon>
        <taxon>Viridiplantae</taxon>
        <taxon>Streptophyta</taxon>
        <taxon>Embryophyta</taxon>
        <taxon>Tracheophyta</taxon>
        <taxon>Spermatophyta</taxon>
        <taxon>Magnoliopsida</taxon>
        <taxon>eudicotyledons</taxon>
        <taxon>Gunneridae</taxon>
        <taxon>Pentapetalae</taxon>
        <taxon>rosids</taxon>
        <taxon>fabids</taxon>
        <taxon>Malpighiales</taxon>
        <taxon>Salicaceae</taxon>
        <taxon>Flacourtieae</taxon>
        <taxon>Dovyalis</taxon>
    </lineage>
</organism>
<dbReference type="Proteomes" id="UP001314170">
    <property type="component" value="Unassembled WGS sequence"/>
</dbReference>
<dbReference type="EMBL" id="CAWUPB010000913">
    <property type="protein sequence ID" value="CAK7329799.1"/>
    <property type="molecule type" value="Genomic_DNA"/>
</dbReference>
<keyword evidence="1" id="KW-0479">Metal-binding</keyword>
<keyword evidence="3" id="KW-0408">Iron</keyword>
<dbReference type="InterPro" id="IPR027443">
    <property type="entry name" value="IPNS-like_sf"/>
</dbReference>
<evidence type="ECO:0000256" key="3">
    <source>
        <dbReference type="ARBA" id="ARBA00023004"/>
    </source>
</evidence>
<accession>A0AAV1RB92</accession>
<keyword evidence="2" id="KW-0560">Oxidoreductase</keyword>
<evidence type="ECO:0000256" key="1">
    <source>
        <dbReference type="ARBA" id="ARBA00022723"/>
    </source>
</evidence>
<feature type="domain" description="Non-haem dioxygenase N-terminal" evidence="4">
    <location>
        <begin position="27"/>
        <end position="99"/>
    </location>
</feature>
<evidence type="ECO:0000313" key="6">
    <source>
        <dbReference type="Proteomes" id="UP001314170"/>
    </source>
</evidence>
<evidence type="ECO:0000256" key="2">
    <source>
        <dbReference type="ARBA" id="ARBA00023002"/>
    </source>
</evidence>
<evidence type="ECO:0000259" key="4">
    <source>
        <dbReference type="Pfam" id="PF14226"/>
    </source>
</evidence>
<dbReference type="GO" id="GO:0016491">
    <property type="term" value="F:oxidoreductase activity"/>
    <property type="evidence" value="ECO:0007669"/>
    <property type="project" value="UniProtKB-KW"/>
</dbReference>
<dbReference type="GO" id="GO:0046872">
    <property type="term" value="F:metal ion binding"/>
    <property type="evidence" value="ECO:0007669"/>
    <property type="project" value="UniProtKB-KW"/>
</dbReference>
<proteinExistence type="predicted"/>
<dbReference type="PANTHER" id="PTHR10209:SF885">
    <property type="entry name" value="2OG-FE(II) OXYGENASE FAMILY, PUTATIVE (AFU_ORTHOLOGUE AFUA_2G00750)-RELATED"/>
    <property type="match status" value="1"/>
</dbReference>
<reference evidence="5 6" key="1">
    <citation type="submission" date="2024-01" db="EMBL/GenBank/DDBJ databases">
        <authorList>
            <person name="Waweru B."/>
        </authorList>
    </citation>
    <scope>NUCLEOTIDE SEQUENCE [LARGE SCALE GENOMIC DNA]</scope>
</reference>